<dbReference type="Pfam" id="PF01874">
    <property type="entry name" value="CitG"/>
    <property type="match status" value="1"/>
</dbReference>
<name>A0A371JK59_9FIRM</name>
<dbReference type="GO" id="GO:0005524">
    <property type="term" value="F:ATP binding"/>
    <property type="evidence" value="ECO:0007669"/>
    <property type="project" value="UniProtKB-KW"/>
</dbReference>
<dbReference type="OrthoDB" id="114886at2"/>
<comment type="catalytic activity">
    <reaction evidence="1 5">
        <text>3'-dephospho-CoA + ATP = 2'-(5''-triphospho-alpha-D-ribosyl)-3'-dephospho-CoA + adenine</text>
        <dbReference type="Rhea" id="RHEA:15117"/>
        <dbReference type="ChEBI" id="CHEBI:16708"/>
        <dbReference type="ChEBI" id="CHEBI:30616"/>
        <dbReference type="ChEBI" id="CHEBI:57328"/>
        <dbReference type="ChEBI" id="CHEBI:61378"/>
        <dbReference type="EC" id="2.4.2.52"/>
    </reaction>
</comment>
<dbReference type="GO" id="GO:0016757">
    <property type="term" value="F:glycosyltransferase activity"/>
    <property type="evidence" value="ECO:0007669"/>
    <property type="project" value="UniProtKB-KW"/>
</dbReference>
<protein>
    <recommendedName>
        <fullName evidence="5">Probable 2-(5''-triphosphoribosyl)-3'-dephosphocoenzyme-A synthase</fullName>
        <shortName evidence="5">2-(5''-triphosphoribosyl)-3'-dephospho-CoA synthase</shortName>
        <ecNumber evidence="5">2.4.2.52</ecNumber>
    </recommendedName>
</protein>
<dbReference type="RefSeq" id="WP_094375621.1">
    <property type="nucleotide sequence ID" value="NZ_NOKA02000001.1"/>
</dbReference>
<dbReference type="InterPro" id="IPR017551">
    <property type="entry name" value="TriPribosyl-deP-CoA_syn_CitG"/>
</dbReference>
<dbReference type="PANTHER" id="PTHR30201">
    <property type="entry name" value="TRIPHOSPHORIBOSYL-DEPHOSPHO-COA SYNTHASE"/>
    <property type="match status" value="1"/>
</dbReference>
<keyword evidence="6" id="KW-0328">Glycosyltransferase</keyword>
<dbReference type="Gene3D" id="1.10.4200.10">
    <property type="entry name" value="Triphosphoribosyl-dephospho-CoA protein"/>
    <property type="match status" value="1"/>
</dbReference>
<keyword evidence="7" id="KW-1185">Reference proteome</keyword>
<keyword evidence="3 5" id="KW-0547">Nucleotide-binding</keyword>
<dbReference type="EMBL" id="NOKA02000001">
    <property type="protein sequence ID" value="RDY33113.1"/>
    <property type="molecule type" value="Genomic_DNA"/>
</dbReference>
<gene>
    <name evidence="5 6" type="primary">citG</name>
    <name evidence="6" type="ORF">CG710_000890</name>
</gene>
<dbReference type="AlphaFoldDB" id="A0A371JK59"/>
<comment type="similarity">
    <text evidence="5">Belongs to the CitG/MdcB family.</text>
</comment>
<dbReference type="EC" id="2.4.2.52" evidence="5"/>
<proteinExistence type="inferred from homology"/>
<dbReference type="InterPro" id="IPR002736">
    <property type="entry name" value="CitG"/>
</dbReference>
<dbReference type="GO" id="GO:0046917">
    <property type="term" value="F:triphosphoribosyl-dephospho-CoA synthase activity"/>
    <property type="evidence" value="ECO:0007669"/>
    <property type="project" value="UniProtKB-UniRule"/>
</dbReference>
<keyword evidence="4 5" id="KW-0067">ATP-binding</keyword>
<evidence type="ECO:0000256" key="5">
    <source>
        <dbReference type="HAMAP-Rule" id="MF_00397"/>
    </source>
</evidence>
<evidence type="ECO:0000256" key="4">
    <source>
        <dbReference type="ARBA" id="ARBA00022840"/>
    </source>
</evidence>
<evidence type="ECO:0000313" key="6">
    <source>
        <dbReference type="EMBL" id="RDY33113.1"/>
    </source>
</evidence>
<comment type="caution">
    <text evidence="6">The sequence shown here is derived from an EMBL/GenBank/DDBJ whole genome shotgun (WGS) entry which is preliminary data.</text>
</comment>
<evidence type="ECO:0000256" key="1">
    <source>
        <dbReference type="ARBA" id="ARBA00001210"/>
    </source>
</evidence>
<dbReference type="NCBIfam" id="TIGR03125">
    <property type="entry name" value="citrate_citG"/>
    <property type="match status" value="1"/>
</dbReference>
<accession>A0A371JK59</accession>
<dbReference type="HAMAP" id="MF_00397">
    <property type="entry name" value="CitG"/>
    <property type="match status" value="1"/>
</dbReference>
<dbReference type="PANTHER" id="PTHR30201:SF2">
    <property type="entry name" value="2-(5''-TRIPHOSPHORIBOSYL)-3'-DEPHOSPHOCOENZYME-A SYNTHASE"/>
    <property type="match status" value="1"/>
</dbReference>
<evidence type="ECO:0000313" key="7">
    <source>
        <dbReference type="Proteomes" id="UP000216411"/>
    </source>
</evidence>
<evidence type="ECO:0000256" key="2">
    <source>
        <dbReference type="ARBA" id="ARBA00022679"/>
    </source>
</evidence>
<reference evidence="6 7" key="1">
    <citation type="journal article" date="2017" name="Genome Announc.">
        <title>Draft Genome Sequence of a Sporulating and Motile Strain of Lachnotalea glycerini Isolated from Water in Quebec City, Canada.</title>
        <authorList>
            <person name="Maheux A.F."/>
            <person name="Boudreau D.K."/>
            <person name="Berube E."/>
            <person name="Boissinot M."/>
            <person name="Raymond F."/>
            <person name="Brodeur S."/>
            <person name="Corbeil J."/>
            <person name="Isabel S."/>
            <person name="Omar R.F."/>
            <person name="Bergeron M.G."/>
        </authorList>
    </citation>
    <scope>NUCLEOTIDE SEQUENCE [LARGE SCALE GENOMIC DNA]</scope>
    <source>
        <strain evidence="6 7">CCRI-19302</strain>
    </source>
</reference>
<sequence length="300" mass="33846">MLKQKQKENFYMHTKLSHQIVELIGCAATSSLIAEVSTTPKPGLVDCVSNGAHKDMNYRTFMDSAFAISPYFFEMAQLGFGWKHSLQELFLEIRKIGMKAENEMFRATNGVNTHKGLIFSAGILSAASAYIYSRFGMFDIDAMLETCKLMTNDILEEDFKNIDYNHPKTNGERLYIRYGNRGIRGEVQNGFPTVKNIALPALQYYKSLNFNNNLTQIQVLMHLIANTEDTNVLARHNQETLIFVQETAKNFLAQGGVFAEDSLNKLKNMDHLFIEKNISPGGCADLLAITIMLCNLSKEI</sequence>
<organism evidence="6 7">
    <name type="scientific">Lachnotalea glycerini</name>
    <dbReference type="NCBI Taxonomy" id="1763509"/>
    <lineage>
        <taxon>Bacteria</taxon>
        <taxon>Bacillati</taxon>
        <taxon>Bacillota</taxon>
        <taxon>Clostridia</taxon>
        <taxon>Lachnospirales</taxon>
        <taxon>Lachnospiraceae</taxon>
        <taxon>Lachnotalea</taxon>
    </lineage>
</organism>
<dbReference type="Proteomes" id="UP000216411">
    <property type="component" value="Unassembled WGS sequence"/>
</dbReference>
<dbReference type="GO" id="GO:0051191">
    <property type="term" value="P:prosthetic group biosynthetic process"/>
    <property type="evidence" value="ECO:0007669"/>
    <property type="project" value="TreeGrafter"/>
</dbReference>
<evidence type="ECO:0000256" key="3">
    <source>
        <dbReference type="ARBA" id="ARBA00022741"/>
    </source>
</evidence>
<keyword evidence="2 5" id="KW-0808">Transferase</keyword>